<proteinExistence type="predicted"/>
<name>A0A9P0H5K3_NEZVI</name>
<evidence type="ECO:0000313" key="3">
    <source>
        <dbReference type="EMBL" id="CAH1395834.1"/>
    </source>
</evidence>
<protein>
    <submittedName>
        <fullName evidence="3">Uncharacterized protein</fullName>
    </submittedName>
</protein>
<dbReference type="OrthoDB" id="6618422at2759"/>
<evidence type="ECO:0000256" key="2">
    <source>
        <dbReference type="ARBA" id="ARBA00022737"/>
    </source>
</evidence>
<keyword evidence="4" id="KW-1185">Reference proteome</keyword>
<dbReference type="SUPFAM" id="SSF56672">
    <property type="entry name" value="DNA/RNA polymerases"/>
    <property type="match status" value="1"/>
</dbReference>
<dbReference type="PANTHER" id="PTHR46652:SF3">
    <property type="entry name" value="LEUCINE-RICH REPEAT-CONTAINING PROTEIN 9"/>
    <property type="match status" value="1"/>
</dbReference>
<dbReference type="SUPFAM" id="SSF52058">
    <property type="entry name" value="L domain-like"/>
    <property type="match status" value="1"/>
</dbReference>
<dbReference type="Proteomes" id="UP001152798">
    <property type="component" value="Chromosome 3"/>
</dbReference>
<gene>
    <name evidence="3" type="ORF">NEZAVI_LOCUS6037</name>
</gene>
<dbReference type="SMART" id="SM00364">
    <property type="entry name" value="LRR_BAC"/>
    <property type="match status" value="4"/>
</dbReference>
<sequence>MIEHGIRGGLCQVSHRYAEANNKYMSNSNSNEESSYIIYLDANNLYGQSMSMYLPYGGFQWVKNPESINIFDLEDEDEVGYIFEIDISYPKELHHNHNDLPFLPESILPPQAKYANNLYGQSMSMYLPYGGFQWVKNPESINIFDLEDEDEVGYIFEIDISYPKELHHNHNDLPFLPESILPPQAKYEYLLSIFKDDCHPHLKTHLILDRKGIKGIGLLQQFCKLRVVDLRNNYLFSIGNLSNQTSLTHLYLQGNELRVLTGFRTLVSLEVLYLDFNKIDVIENLGSCPLKILSVKGQILQVGQMIAFEPFTIKSLQKHLKVLNASRNRLLSIKQLSSLKHLEELDVSCNELCDLREFIDNVSEFSSLKKLNVANNRIAKDPSLVKNIVTVCSRLESINGKNISLNMRSWCENMAVNKQYAEDKSFWKECFDESVSCLPTSYRPPMNKDFAKKVYKKIKNED</sequence>
<organism evidence="3 4">
    <name type="scientific">Nezara viridula</name>
    <name type="common">Southern green stink bug</name>
    <name type="synonym">Cimex viridulus</name>
    <dbReference type="NCBI Taxonomy" id="85310"/>
    <lineage>
        <taxon>Eukaryota</taxon>
        <taxon>Metazoa</taxon>
        <taxon>Ecdysozoa</taxon>
        <taxon>Arthropoda</taxon>
        <taxon>Hexapoda</taxon>
        <taxon>Insecta</taxon>
        <taxon>Pterygota</taxon>
        <taxon>Neoptera</taxon>
        <taxon>Paraneoptera</taxon>
        <taxon>Hemiptera</taxon>
        <taxon>Heteroptera</taxon>
        <taxon>Panheteroptera</taxon>
        <taxon>Pentatomomorpha</taxon>
        <taxon>Pentatomoidea</taxon>
        <taxon>Pentatomidae</taxon>
        <taxon>Pentatominae</taxon>
        <taxon>Nezara</taxon>
    </lineage>
</organism>
<keyword evidence="1" id="KW-0433">Leucine-rich repeat</keyword>
<dbReference type="InterPro" id="IPR043502">
    <property type="entry name" value="DNA/RNA_pol_sf"/>
</dbReference>
<reference evidence="3" key="1">
    <citation type="submission" date="2022-01" db="EMBL/GenBank/DDBJ databases">
        <authorList>
            <person name="King R."/>
        </authorList>
    </citation>
    <scope>NUCLEOTIDE SEQUENCE</scope>
</reference>
<dbReference type="AlphaFoldDB" id="A0A9P0H5K3"/>
<keyword evidence="2" id="KW-0677">Repeat</keyword>
<evidence type="ECO:0000256" key="1">
    <source>
        <dbReference type="ARBA" id="ARBA00022614"/>
    </source>
</evidence>
<dbReference type="InterPro" id="IPR050836">
    <property type="entry name" value="SDS22/Internalin_LRR"/>
</dbReference>
<dbReference type="PANTHER" id="PTHR46652">
    <property type="entry name" value="LEUCINE-RICH REPEAT AND IQ DOMAIN-CONTAINING PROTEIN 1-RELATED"/>
    <property type="match status" value="1"/>
</dbReference>
<dbReference type="Gene3D" id="3.80.10.10">
    <property type="entry name" value="Ribonuclease Inhibitor"/>
    <property type="match status" value="2"/>
</dbReference>
<accession>A0A9P0H5K3</accession>
<dbReference type="InterPro" id="IPR001611">
    <property type="entry name" value="Leu-rich_rpt"/>
</dbReference>
<dbReference type="Pfam" id="PF13855">
    <property type="entry name" value="LRR_8"/>
    <property type="match status" value="1"/>
</dbReference>
<dbReference type="InterPro" id="IPR032675">
    <property type="entry name" value="LRR_dom_sf"/>
</dbReference>
<dbReference type="GO" id="GO:0071897">
    <property type="term" value="P:DNA biosynthetic process"/>
    <property type="evidence" value="ECO:0007669"/>
    <property type="project" value="UniProtKB-ARBA"/>
</dbReference>
<evidence type="ECO:0000313" key="4">
    <source>
        <dbReference type="Proteomes" id="UP001152798"/>
    </source>
</evidence>
<dbReference type="EMBL" id="OV725079">
    <property type="protein sequence ID" value="CAH1395834.1"/>
    <property type="molecule type" value="Genomic_DNA"/>
</dbReference>
<dbReference type="CDD" id="cd21340">
    <property type="entry name" value="PPP1R42"/>
    <property type="match status" value="1"/>
</dbReference>
<dbReference type="SMART" id="SM00365">
    <property type="entry name" value="LRR_SD22"/>
    <property type="match status" value="4"/>
</dbReference>